<protein>
    <submittedName>
        <fullName evidence="5">Pseudouridine-5-phosphate glycosidase</fullName>
    </submittedName>
</protein>
<dbReference type="AlphaFoldDB" id="A0A2N8L173"/>
<feature type="domain" description="Carbohydrate kinase PfkB" evidence="4">
    <location>
        <begin position="60"/>
        <end position="358"/>
    </location>
</feature>
<dbReference type="InterPro" id="IPR002173">
    <property type="entry name" value="Carboh/pur_kinase_PfkB_CS"/>
</dbReference>
<name>A0A2N8L173_9BURK</name>
<dbReference type="InterPro" id="IPR011611">
    <property type="entry name" value="PfkB_dom"/>
</dbReference>
<dbReference type="Pfam" id="PF00294">
    <property type="entry name" value="PfkB"/>
    <property type="match status" value="1"/>
</dbReference>
<evidence type="ECO:0000256" key="2">
    <source>
        <dbReference type="ARBA" id="ARBA00022777"/>
    </source>
</evidence>
<organism evidence="5 6">
    <name type="scientific">Kinneretia aquatilis</name>
    <dbReference type="NCBI Taxonomy" id="2070761"/>
    <lineage>
        <taxon>Bacteria</taxon>
        <taxon>Pseudomonadati</taxon>
        <taxon>Pseudomonadota</taxon>
        <taxon>Betaproteobacteria</taxon>
        <taxon>Burkholderiales</taxon>
        <taxon>Sphaerotilaceae</taxon>
        <taxon>Roseateles</taxon>
    </lineage>
</organism>
<dbReference type="GO" id="GO:0016301">
    <property type="term" value="F:kinase activity"/>
    <property type="evidence" value="ECO:0007669"/>
    <property type="project" value="UniProtKB-KW"/>
</dbReference>
<sequence length="376" mass="38997">MDSKKELLLALLQQDPFIGQQALGERLGLSRSAVAGHIAALTREGRILGRAYVLPQQAPVLCIGGANIDRKLRTLGALQMGSSNPAVMSESLGGVARNVAENLARLGLPTQLITAVGEDAAGQALLAQATAVGMSTQGTLRAADAPTGSYTAVLDAAGEMQLALAAMPLAERLDPEFLRRSCAQRQQARMIVLDLNLPAESIALLLREAQENPGRRLLAVAVSEAKMRHLPAQLQGLTTLLLNRGELAALLGHALPAHDPQQPLPALAPALAELHARGLPQLVLSLGEAGLICSEAGQAPQHLRAPAVPVCDVTGAGDALAAGVCAGLLQAEASLASACRLGLRLAALTVQSPHTVHPELSPALLQEPEDFTKPHA</sequence>
<keyword evidence="5" id="KW-0326">Glycosidase</keyword>
<dbReference type="SUPFAM" id="SSF53613">
    <property type="entry name" value="Ribokinase-like"/>
    <property type="match status" value="1"/>
</dbReference>
<evidence type="ECO:0000313" key="5">
    <source>
        <dbReference type="EMBL" id="PND39469.1"/>
    </source>
</evidence>
<dbReference type="EMBL" id="POSP01000003">
    <property type="protein sequence ID" value="PND39469.1"/>
    <property type="molecule type" value="Genomic_DNA"/>
</dbReference>
<dbReference type="Pfam" id="PF13412">
    <property type="entry name" value="HTH_24"/>
    <property type="match status" value="1"/>
</dbReference>
<dbReference type="PANTHER" id="PTHR10584:SF166">
    <property type="entry name" value="RIBOKINASE"/>
    <property type="match status" value="1"/>
</dbReference>
<keyword evidence="2" id="KW-0418">Kinase</keyword>
<proteinExistence type="predicted"/>
<keyword evidence="6" id="KW-1185">Reference proteome</keyword>
<dbReference type="InterPro" id="IPR036390">
    <property type="entry name" value="WH_DNA-bd_sf"/>
</dbReference>
<evidence type="ECO:0000259" key="4">
    <source>
        <dbReference type="Pfam" id="PF00294"/>
    </source>
</evidence>
<evidence type="ECO:0000313" key="6">
    <source>
        <dbReference type="Proteomes" id="UP000235916"/>
    </source>
</evidence>
<dbReference type="RefSeq" id="WP_102769385.1">
    <property type="nucleotide sequence ID" value="NZ_POSP01000003.1"/>
</dbReference>
<dbReference type="PANTHER" id="PTHR10584">
    <property type="entry name" value="SUGAR KINASE"/>
    <property type="match status" value="1"/>
</dbReference>
<accession>A0A2N8L173</accession>
<feature type="region of interest" description="Disordered" evidence="3">
    <location>
        <begin position="357"/>
        <end position="376"/>
    </location>
</feature>
<evidence type="ECO:0000256" key="3">
    <source>
        <dbReference type="SAM" id="MobiDB-lite"/>
    </source>
</evidence>
<keyword evidence="1" id="KW-0808">Transferase</keyword>
<dbReference type="Gene3D" id="3.40.1190.20">
    <property type="match status" value="1"/>
</dbReference>
<keyword evidence="5" id="KW-0378">Hydrolase</keyword>
<gene>
    <name evidence="5" type="ORF">C1O66_19295</name>
</gene>
<dbReference type="InterPro" id="IPR029056">
    <property type="entry name" value="Ribokinase-like"/>
</dbReference>
<dbReference type="SUPFAM" id="SSF46785">
    <property type="entry name" value="Winged helix' DNA-binding domain"/>
    <property type="match status" value="1"/>
</dbReference>
<comment type="caution">
    <text evidence="5">The sequence shown here is derived from an EMBL/GenBank/DDBJ whole genome shotgun (WGS) entry which is preliminary data.</text>
</comment>
<dbReference type="InterPro" id="IPR036388">
    <property type="entry name" value="WH-like_DNA-bd_sf"/>
</dbReference>
<dbReference type="CDD" id="cd01941">
    <property type="entry name" value="YeiC_kinase_like"/>
    <property type="match status" value="1"/>
</dbReference>
<dbReference type="Proteomes" id="UP000235916">
    <property type="component" value="Unassembled WGS sequence"/>
</dbReference>
<dbReference type="Gene3D" id="1.10.10.10">
    <property type="entry name" value="Winged helix-like DNA-binding domain superfamily/Winged helix DNA-binding domain"/>
    <property type="match status" value="1"/>
</dbReference>
<dbReference type="GO" id="GO:0016798">
    <property type="term" value="F:hydrolase activity, acting on glycosyl bonds"/>
    <property type="evidence" value="ECO:0007669"/>
    <property type="project" value="UniProtKB-KW"/>
</dbReference>
<dbReference type="PROSITE" id="PS00583">
    <property type="entry name" value="PFKB_KINASES_1"/>
    <property type="match status" value="1"/>
</dbReference>
<dbReference type="OrthoDB" id="9806249at2"/>
<evidence type="ECO:0000256" key="1">
    <source>
        <dbReference type="ARBA" id="ARBA00022679"/>
    </source>
</evidence>
<reference evidence="5 6" key="1">
    <citation type="submission" date="2018-01" db="EMBL/GenBank/DDBJ databases">
        <title>Draft genome sequence of Paucibacter aquatile CR182 isolated from freshwater of the Nakdong River.</title>
        <authorList>
            <person name="Choi A."/>
            <person name="Chung E.J."/>
        </authorList>
    </citation>
    <scope>NUCLEOTIDE SEQUENCE [LARGE SCALE GENOMIC DNA]</scope>
    <source>
        <strain evidence="5 6">CR182</strain>
    </source>
</reference>